<sequence length="769" mass="84916">MQKGGKECMNDMSGLMTSEGAPIPLKGVAIHVSGQGPASRVTVAQEYRNDESRPVEAIYTFPLPEEAAVCGFQVELGGQILKGQVEDKEKCLEEYDAALARGAGAFLLDQDRPNVFTAYVGDLRPQEEVVLRLSYVAPLTWLPDGLQLIVPTVVSPRYFTAEQVLTMDPAELWHLTPPAVIGPLPYGFTLTVDLELPGRLVGVDCPSHPFRWEMADGRLKGAVAGQARMDQDFVLNVKTDQVHEPFCLLAREGAGAQVLMVSVNPDRPHALARTPLEVIFLVDCSGSMAGESAAQARNALDLCLRALEETDTFNIIAFGSDWKALFKEPRVFDQAHLEKAGKFVRTLDGHMGGTEILAPLKAILEQPVPAGRDRKVILLTDGQVANEAEIIALAQKHPGQCAIYSVGLGRGPNAHLIRSLARASGGAAEFVHPQARLEPVMVRLMEKVATPAANPVEIEWDGQAPDLQAPSSLPPLHKGEHLIVLARFSGEAPRMVRLKVAWPGREPQWWELTPTPLATRDNEVLPVMLAREALRELEDHYLAYGWQPQTKGAGDLKQRILELSKQYGILSSLTSFLVVAERPGAAEAEVAVRRIPVALTRGWGGIHQVVYHSMKRPFFSPHKTRRMISRACLDLGLPESPASHRYLSKALSLILGPEEKDFRRLIQEQSAQGWWPLTPWLAQQVGLTVKGLKEIAKQLNFPQKTAQKIVATVTALYLLETSFQQWREEWRLSAAKAERWLKSQKISFPSPVVIFWEWLEKALATDSQA</sequence>
<feature type="domain" description="VIT" evidence="2">
    <location>
        <begin position="9"/>
        <end position="137"/>
    </location>
</feature>
<evidence type="ECO:0000313" key="3">
    <source>
        <dbReference type="EMBL" id="HGB14451.1"/>
    </source>
</evidence>
<dbReference type="SMART" id="SM00609">
    <property type="entry name" value="VIT"/>
    <property type="match status" value="1"/>
</dbReference>
<dbReference type="AlphaFoldDB" id="A0A7C3WIY1"/>
<dbReference type="SMART" id="SM00327">
    <property type="entry name" value="VWA"/>
    <property type="match status" value="1"/>
</dbReference>
<dbReference type="InterPro" id="IPR036465">
    <property type="entry name" value="vWFA_dom_sf"/>
</dbReference>
<name>A0A7C3WIY1_9BACT</name>
<dbReference type="PROSITE" id="PS50234">
    <property type="entry name" value="VWFA"/>
    <property type="match status" value="1"/>
</dbReference>
<protein>
    <submittedName>
        <fullName evidence="3">VWA domain-containing protein</fullName>
    </submittedName>
</protein>
<evidence type="ECO:0000259" key="2">
    <source>
        <dbReference type="PROSITE" id="PS51468"/>
    </source>
</evidence>
<gene>
    <name evidence="3" type="ORF">ENV62_04320</name>
</gene>
<reference evidence="3" key="1">
    <citation type="journal article" date="2020" name="mSystems">
        <title>Genome- and Community-Level Interaction Insights into Carbon Utilization and Element Cycling Functions of Hydrothermarchaeota in Hydrothermal Sediment.</title>
        <authorList>
            <person name="Zhou Z."/>
            <person name="Liu Y."/>
            <person name="Xu W."/>
            <person name="Pan J."/>
            <person name="Luo Z.H."/>
            <person name="Li M."/>
        </authorList>
    </citation>
    <scope>NUCLEOTIDE SEQUENCE [LARGE SCALE GENOMIC DNA]</scope>
    <source>
        <strain evidence="3">SpSt-776</strain>
    </source>
</reference>
<dbReference type="SUPFAM" id="SSF53300">
    <property type="entry name" value="vWA-like"/>
    <property type="match status" value="1"/>
</dbReference>
<dbReference type="InterPro" id="IPR002035">
    <property type="entry name" value="VWF_A"/>
</dbReference>
<dbReference type="Gene3D" id="3.40.50.410">
    <property type="entry name" value="von Willebrand factor, type A domain"/>
    <property type="match status" value="1"/>
</dbReference>
<dbReference type="EMBL" id="DTHB01000030">
    <property type="protein sequence ID" value="HGB14451.1"/>
    <property type="molecule type" value="Genomic_DNA"/>
</dbReference>
<proteinExistence type="predicted"/>
<dbReference type="PANTHER" id="PTHR45737">
    <property type="entry name" value="VON WILLEBRAND FACTOR A DOMAIN-CONTAINING PROTEIN 5A"/>
    <property type="match status" value="1"/>
</dbReference>
<dbReference type="Pfam" id="PF08487">
    <property type="entry name" value="VIT"/>
    <property type="match status" value="1"/>
</dbReference>
<comment type="caution">
    <text evidence="3">The sequence shown here is derived from an EMBL/GenBank/DDBJ whole genome shotgun (WGS) entry which is preliminary data.</text>
</comment>
<dbReference type="Pfam" id="PF13768">
    <property type="entry name" value="VWA_3"/>
    <property type="match status" value="1"/>
</dbReference>
<accession>A0A7C3WIY1</accession>
<feature type="domain" description="VWFA" evidence="1">
    <location>
        <begin position="277"/>
        <end position="448"/>
    </location>
</feature>
<dbReference type="PROSITE" id="PS51468">
    <property type="entry name" value="VIT"/>
    <property type="match status" value="1"/>
</dbReference>
<dbReference type="InterPro" id="IPR013694">
    <property type="entry name" value="VIT"/>
</dbReference>
<organism evidence="3">
    <name type="scientific">Desulfobacca acetoxidans</name>
    <dbReference type="NCBI Taxonomy" id="60893"/>
    <lineage>
        <taxon>Bacteria</taxon>
        <taxon>Pseudomonadati</taxon>
        <taxon>Thermodesulfobacteriota</taxon>
        <taxon>Desulfobaccia</taxon>
        <taxon>Desulfobaccales</taxon>
        <taxon>Desulfobaccaceae</taxon>
        <taxon>Desulfobacca</taxon>
    </lineage>
</organism>
<dbReference type="PANTHER" id="PTHR45737:SF6">
    <property type="entry name" value="VON WILLEBRAND FACTOR A DOMAIN-CONTAINING PROTEIN 5A"/>
    <property type="match status" value="1"/>
</dbReference>
<evidence type="ECO:0000259" key="1">
    <source>
        <dbReference type="PROSITE" id="PS50234"/>
    </source>
</evidence>